<reference evidence="1 2" key="1">
    <citation type="submission" date="2019-08" db="EMBL/GenBank/DDBJ databases">
        <title>Draft genome sequences of two oriental melons (Cucumis melo L. var makuwa).</title>
        <authorList>
            <person name="Kwon S.-Y."/>
        </authorList>
    </citation>
    <scope>NUCLEOTIDE SEQUENCE [LARGE SCALE GENOMIC DNA]</scope>
    <source>
        <strain evidence="2">cv. SW 3</strain>
        <tissue evidence="1">Leaf</tissue>
    </source>
</reference>
<gene>
    <name evidence="1" type="ORF">E6C27_scaffold47124G00040</name>
</gene>
<protein>
    <submittedName>
        <fullName evidence="1">Uncharacterized protein</fullName>
    </submittedName>
</protein>
<evidence type="ECO:0000313" key="1">
    <source>
        <dbReference type="EMBL" id="KAA0062692.1"/>
    </source>
</evidence>
<name>A0A5A7V390_CUCMM</name>
<comment type="caution">
    <text evidence="1">The sequence shown here is derived from an EMBL/GenBank/DDBJ whole genome shotgun (WGS) entry which is preliminary data.</text>
</comment>
<proteinExistence type="predicted"/>
<evidence type="ECO:0000313" key="2">
    <source>
        <dbReference type="Proteomes" id="UP000321393"/>
    </source>
</evidence>
<dbReference type="Proteomes" id="UP000321393">
    <property type="component" value="Unassembled WGS sequence"/>
</dbReference>
<organism evidence="1 2">
    <name type="scientific">Cucumis melo var. makuwa</name>
    <name type="common">Oriental melon</name>
    <dbReference type="NCBI Taxonomy" id="1194695"/>
    <lineage>
        <taxon>Eukaryota</taxon>
        <taxon>Viridiplantae</taxon>
        <taxon>Streptophyta</taxon>
        <taxon>Embryophyta</taxon>
        <taxon>Tracheophyta</taxon>
        <taxon>Spermatophyta</taxon>
        <taxon>Magnoliopsida</taxon>
        <taxon>eudicotyledons</taxon>
        <taxon>Gunneridae</taxon>
        <taxon>Pentapetalae</taxon>
        <taxon>rosids</taxon>
        <taxon>fabids</taxon>
        <taxon>Cucurbitales</taxon>
        <taxon>Cucurbitaceae</taxon>
        <taxon>Benincaseae</taxon>
        <taxon>Cucumis</taxon>
    </lineage>
</organism>
<dbReference type="AlphaFoldDB" id="A0A5A7V390"/>
<accession>A0A5A7V390</accession>
<sequence length="59" mass="6258">MTRPPLALPPSGLPFPPMLCSPPAQAYHASRLRRFRQTVFASSAILPAGCMGRLPLAAA</sequence>
<dbReference type="EMBL" id="SSTE01004186">
    <property type="protein sequence ID" value="KAA0062692.1"/>
    <property type="molecule type" value="Genomic_DNA"/>
</dbReference>
<dbReference type="OrthoDB" id="897956at2759"/>